<gene>
    <name evidence="1" type="ORF">RFM51_20710</name>
</gene>
<evidence type="ECO:0000313" key="2">
    <source>
        <dbReference type="Proteomes" id="UP001272097"/>
    </source>
</evidence>
<accession>A0ABU4X2P7</accession>
<dbReference type="RefSeq" id="WP_320216011.1">
    <property type="nucleotide sequence ID" value="NZ_JAVIIS010000032.1"/>
</dbReference>
<comment type="caution">
    <text evidence="1">The sequence shown here is derived from an EMBL/GenBank/DDBJ whole genome shotgun (WGS) entry which is preliminary data.</text>
</comment>
<proteinExistence type="predicted"/>
<reference evidence="1 2" key="1">
    <citation type="submission" date="2023-08" db="EMBL/GenBank/DDBJ databases">
        <title>Implementing the SeqCode for naming new Mesorhizobium species isolated from Vachellia karroo root nodules.</title>
        <authorList>
            <person name="Van Lill M."/>
        </authorList>
    </citation>
    <scope>NUCLEOTIDE SEQUENCE [LARGE SCALE GENOMIC DNA]</scope>
    <source>
        <strain evidence="1 2">VK3E</strain>
    </source>
</reference>
<dbReference type="Proteomes" id="UP001272097">
    <property type="component" value="Unassembled WGS sequence"/>
</dbReference>
<keyword evidence="2" id="KW-1185">Reference proteome</keyword>
<protein>
    <submittedName>
        <fullName evidence="1">Uncharacterized protein</fullName>
    </submittedName>
</protein>
<dbReference type="EMBL" id="JAVIIS010000032">
    <property type="protein sequence ID" value="MDX8442011.1"/>
    <property type="molecule type" value="Genomic_DNA"/>
</dbReference>
<organism evidence="1 2">
    <name type="scientific">Mesorhizobium australafricanum</name>
    <dbReference type="NCBI Taxonomy" id="3072311"/>
    <lineage>
        <taxon>Bacteria</taxon>
        <taxon>Pseudomonadati</taxon>
        <taxon>Pseudomonadota</taxon>
        <taxon>Alphaproteobacteria</taxon>
        <taxon>Hyphomicrobiales</taxon>
        <taxon>Phyllobacteriaceae</taxon>
        <taxon>Mesorhizobium</taxon>
    </lineage>
</organism>
<sequence>MEYGVADSAELTVLAKALNDYCARHRIKCEEERERIGRKLMCVFWRGVTDPDQLSAELERARPSKL</sequence>
<name>A0ABU4X2P7_9HYPH</name>
<evidence type="ECO:0000313" key="1">
    <source>
        <dbReference type="EMBL" id="MDX8442011.1"/>
    </source>
</evidence>